<keyword evidence="8" id="KW-0472">Membrane</keyword>
<dbReference type="GeneID" id="18910595"/>
<feature type="transmembrane region" description="Helical" evidence="8">
    <location>
        <begin position="41"/>
        <end position="63"/>
    </location>
</feature>
<keyword evidence="10" id="KW-1185">Reference proteome</keyword>
<evidence type="ECO:0000256" key="8">
    <source>
        <dbReference type="SAM" id="Phobius"/>
    </source>
</evidence>
<evidence type="ECO:0000313" key="10">
    <source>
        <dbReference type="Proteomes" id="UP000008370"/>
    </source>
</evidence>
<keyword evidence="5" id="KW-0560">Oxidoreductase</keyword>
<dbReference type="PANTHER" id="PTHR24287">
    <property type="entry name" value="P450, PUTATIVE (EUROFUNG)-RELATED"/>
    <property type="match status" value="1"/>
</dbReference>
<keyword evidence="7" id="KW-0503">Monooxygenase</keyword>
<evidence type="ECO:0000256" key="5">
    <source>
        <dbReference type="ARBA" id="ARBA00023002"/>
    </source>
</evidence>
<comment type="cofactor">
    <cofactor evidence="1">
        <name>heme</name>
        <dbReference type="ChEBI" id="CHEBI:30413"/>
    </cofactor>
</comment>
<name>K5XBQ7_PHACS</name>
<comment type="similarity">
    <text evidence="2">Belongs to the cytochrome P450 family.</text>
</comment>
<evidence type="ECO:0000256" key="4">
    <source>
        <dbReference type="ARBA" id="ARBA00022723"/>
    </source>
</evidence>
<dbReference type="InParanoid" id="K5XBQ7"/>
<dbReference type="EMBL" id="JH930468">
    <property type="protein sequence ID" value="EKM60397.1"/>
    <property type="molecule type" value="Genomic_DNA"/>
</dbReference>
<keyword evidence="8" id="KW-1133">Transmembrane helix</keyword>
<dbReference type="InterPro" id="IPR047146">
    <property type="entry name" value="Cyt_P450_E_CYP52_fungi"/>
</dbReference>
<dbReference type="InterPro" id="IPR036396">
    <property type="entry name" value="Cyt_P450_sf"/>
</dbReference>
<evidence type="ECO:0000256" key="3">
    <source>
        <dbReference type="ARBA" id="ARBA00022617"/>
    </source>
</evidence>
<keyword evidence="6" id="KW-0408">Iron</keyword>
<keyword evidence="3" id="KW-0349">Heme</keyword>
<dbReference type="GO" id="GO:0005506">
    <property type="term" value="F:iron ion binding"/>
    <property type="evidence" value="ECO:0007669"/>
    <property type="project" value="InterPro"/>
</dbReference>
<accession>K5XBQ7</accession>
<dbReference type="RefSeq" id="XP_007389857.1">
    <property type="nucleotide sequence ID" value="XM_007389795.1"/>
</dbReference>
<dbReference type="Proteomes" id="UP000008370">
    <property type="component" value="Unassembled WGS sequence"/>
</dbReference>
<evidence type="ECO:0000256" key="1">
    <source>
        <dbReference type="ARBA" id="ARBA00001971"/>
    </source>
</evidence>
<evidence type="ECO:0000256" key="6">
    <source>
        <dbReference type="ARBA" id="ARBA00023004"/>
    </source>
</evidence>
<dbReference type="OrthoDB" id="1470350at2759"/>
<dbReference type="PANTHER" id="PTHR24287:SF1">
    <property type="entry name" value="P450, PUTATIVE (EUROFUNG)-RELATED"/>
    <property type="match status" value="1"/>
</dbReference>
<sequence length="176" mass="19869">MALPPGLLYLLPIIPQLLVPPMAVCLLAYIARVCFGYNIPVWAIAAACVLSWPAALTVLVQWYDHKVDREAAARGSKMPRAVKRKYLGGVDALMAFDKAVEERIIGCRLSEWAQEYGWTFNFRLLFQNTIFTAEPEYIKRILATDFQGYEKGSAWYNQMKSLLGSGVFNVDGDLWN</sequence>
<feature type="transmembrane region" description="Helical" evidence="8">
    <location>
        <begin position="6"/>
        <end position="29"/>
    </location>
</feature>
<dbReference type="AlphaFoldDB" id="K5XBQ7"/>
<dbReference type="Gene3D" id="1.10.630.10">
    <property type="entry name" value="Cytochrome P450"/>
    <property type="match status" value="1"/>
</dbReference>
<gene>
    <name evidence="9" type="ORF">PHACADRAFT_189528</name>
</gene>
<dbReference type="SUPFAM" id="SSF48264">
    <property type="entry name" value="Cytochrome P450"/>
    <property type="match status" value="1"/>
</dbReference>
<dbReference type="GO" id="GO:0020037">
    <property type="term" value="F:heme binding"/>
    <property type="evidence" value="ECO:0007669"/>
    <property type="project" value="InterPro"/>
</dbReference>
<dbReference type="HOGENOM" id="CLU_1525703_0_0_1"/>
<reference evidence="9 10" key="1">
    <citation type="journal article" date="2012" name="BMC Genomics">
        <title>Comparative genomics of the white-rot fungi, Phanerochaete carnosa and P. chrysosporium, to elucidate the genetic basis of the distinct wood types they colonize.</title>
        <authorList>
            <person name="Suzuki H."/>
            <person name="MacDonald J."/>
            <person name="Syed K."/>
            <person name="Salamov A."/>
            <person name="Hori C."/>
            <person name="Aerts A."/>
            <person name="Henrissat B."/>
            <person name="Wiebenga A."/>
            <person name="vanKuyk P.A."/>
            <person name="Barry K."/>
            <person name="Lindquist E."/>
            <person name="LaButti K."/>
            <person name="Lapidus A."/>
            <person name="Lucas S."/>
            <person name="Coutinho P."/>
            <person name="Gong Y."/>
            <person name="Samejima M."/>
            <person name="Mahadevan R."/>
            <person name="Abou-Zaid M."/>
            <person name="de Vries R.P."/>
            <person name="Igarashi K."/>
            <person name="Yadav J.S."/>
            <person name="Grigoriev I.V."/>
            <person name="Master E.R."/>
        </authorList>
    </citation>
    <scope>NUCLEOTIDE SEQUENCE [LARGE SCALE GENOMIC DNA]</scope>
    <source>
        <strain evidence="9 10">HHB-10118-sp</strain>
    </source>
</reference>
<organism evidence="9 10">
    <name type="scientific">Phanerochaete carnosa (strain HHB-10118-sp)</name>
    <name type="common">White-rot fungus</name>
    <name type="synonym">Peniophora carnosa</name>
    <dbReference type="NCBI Taxonomy" id="650164"/>
    <lineage>
        <taxon>Eukaryota</taxon>
        <taxon>Fungi</taxon>
        <taxon>Dikarya</taxon>
        <taxon>Basidiomycota</taxon>
        <taxon>Agaricomycotina</taxon>
        <taxon>Agaricomycetes</taxon>
        <taxon>Polyporales</taxon>
        <taxon>Phanerochaetaceae</taxon>
        <taxon>Phanerochaete</taxon>
    </lineage>
</organism>
<keyword evidence="4" id="KW-0479">Metal-binding</keyword>
<proteinExistence type="inferred from homology"/>
<protein>
    <submittedName>
        <fullName evidence="9">Uncharacterized protein</fullName>
    </submittedName>
</protein>
<dbReference type="GO" id="GO:0016705">
    <property type="term" value="F:oxidoreductase activity, acting on paired donors, with incorporation or reduction of molecular oxygen"/>
    <property type="evidence" value="ECO:0007669"/>
    <property type="project" value="InterPro"/>
</dbReference>
<dbReference type="KEGG" id="pco:PHACADRAFT_189528"/>
<evidence type="ECO:0000256" key="7">
    <source>
        <dbReference type="ARBA" id="ARBA00023033"/>
    </source>
</evidence>
<evidence type="ECO:0000313" key="9">
    <source>
        <dbReference type="EMBL" id="EKM60397.1"/>
    </source>
</evidence>
<evidence type="ECO:0000256" key="2">
    <source>
        <dbReference type="ARBA" id="ARBA00010617"/>
    </source>
</evidence>
<dbReference type="GO" id="GO:0004497">
    <property type="term" value="F:monooxygenase activity"/>
    <property type="evidence" value="ECO:0007669"/>
    <property type="project" value="UniProtKB-KW"/>
</dbReference>
<keyword evidence="8" id="KW-0812">Transmembrane</keyword>